<dbReference type="InterPro" id="IPR050251">
    <property type="entry name" value="HpcH-HpaI_aldolase"/>
</dbReference>
<gene>
    <name evidence="6" type="ORF">Tdes44962_MAKER06538</name>
</gene>
<dbReference type="EMBL" id="RIBY02000047">
    <property type="protein sequence ID" value="KAH9845504.1"/>
    <property type="molecule type" value="Genomic_DNA"/>
</dbReference>
<evidence type="ECO:0000256" key="3">
    <source>
        <dbReference type="ARBA" id="ARBA00023239"/>
    </source>
</evidence>
<sequence>MRATSALWQHALRLTFFTRANCGLCTDAKHVLSKVWDRRHFDFEEIDVMAAGHDRWKVLYEFDTPVVHLDRNSASETSETSRKLMHRFTERDVEDAMDDVEKELNLENIRNEPGSWSNPTAIMQAANRLQKALKSGKPTFGAWQMLPGPNLSRTICRSSPHLDWICVDAEHGNISDDSMHECVAAIAACGVSPVVRVAEGQHWMIKRALDAGAHGIMVPLARSVEDARDVASYAKFPPTGTRGFGSPFSMEKFSPEISKAQYYREANDATVVILQIETATALEAVNEIAAVPGIDVLLVGPTDLGNSIGHVVTDPNKFAPELDQAIAKIHEAAQTAGKKSAIWCPSGEIARKYADQGFNMVNTMSDVATLSKGFSTAVDSARGSYLHAGMQGVKQGVEKLTASGK</sequence>
<accession>A0A9W7T1D3</accession>
<evidence type="ECO:0000259" key="5">
    <source>
        <dbReference type="Pfam" id="PF03328"/>
    </source>
</evidence>
<dbReference type="Gene3D" id="3.20.20.60">
    <property type="entry name" value="Phosphoenolpyruvate-binding domains"/>
    <property type="match status" value="1"/>
</dbReference>
<dbReference type="Gene3D" id="3.40.30.10">
    <property type="entry name" value="Glutaredoxin"/>
    <property type="match status" value="1"/>
</dbReference>
<dbReference type="PANTHER" id="PTHR30502">
    <property type="entry name" value="2-KETO-3-DEOXY-L-RHAMNONATE ALDOLASE"/>
    <property type="match status" value="1"/>
</dbReference>
<dbReference type="GO" id="GO:0005737">
    <property type="term" value="C:cytoplasm"/>
    <property type="evidence" value="ECO:0007669"/>
    <property type="project" value="TreeGrafter"/>
</dbReference>
<feature type="domain" description="HpcH/HpaI aldolase/citrate lyase" evidence="5">
    <location>
        <begin position="162"/>
        <end position="367"/>
    </location>
</feature>
<dbReference type="InterPro" id="IPR005000">
    <property type="entry name" value="Aldolase/citrate-lyase_domain"/>
</dbReference>
<dbReference type="InterPro" id="IPR008554">
    <property type="entry name" value="Glutaredoxin-like"/>
</dbReference>
<keyword evidence="7" id="KW-1185">Reference proteome</keyword>
<dbReference type="GO" id="GO:0016832">
    <property type="term" value="F:aldehyde-lyase activity"/>
    <property type="evidence" value="ECO:0007669"/>
    <property type="project" value="TreeGrafter"/>
</dbReference>
<protein>
    <submittedName>
        <fullName evidence="6">HpcH/HpaI aldolase/citrate lyase family</fullName>
    </submittedName>
</protein>
<evidence type="ECO:0000313" key="6">
    <source>
        <dbReference type="EMBL" id="KAH9845504.1"/>
    </source>
</evidence>
<keyword evidence="2" id="KW-0479">Metal-binding</keyword>
<reference evidence="6 7" key="1">
    <citation type="journal article" date="2018" name="IMA Fungus">
        <title>IMA Genome-F 10: Nine draft genome sequences of Claviceps purpurea s.lat., including C. arundinis, C. humidiphila, and C. cf. spartinae, pseudomolecules for the pitch canker pathogen Fusarium circinatum, draft genome of Davidsoniella eucalypti, Grosmannia galeiformis, Quambalaria eucalypti, and Teratosphaeria destructans.</title>
        <authorList>
            <person name="Wingfield B.D."/>
            <person name="Liu M."/>
            <person name="Nguyen H.D."/>
            <person name="Lane F.A."/>
            <person name="Morgan S.W."/>
            <person name="De Vos L."/>
            <person name="Wilken P.M."/>
            <person name="Duong T.A."/>
            <person name="Aylward J."/>
            <person name="Coetzee M.P."/>
            <person name="Dadej K."/>
            <person name="De Beer Z.W."/>
            <person name="Findlay W."/>
            <person name="Havenga M."/>
            <person name="Kolarik M."/>
            <person name="Menzies J.G."/>
            <person name="Naidoo K."/>
            <person name="Pochopski O."/>
            <person name="Shoukouhi P."/>
            <person name="Santana Q.C."/>
            <person name="Seifert K.A."/>
            <person name="Soal N."/>
            <person name="Steenkamp E.T."/>
            <person name="Tatham C.T."/>
            <person name="van der Nest M.A."/>
            <person name="Wingfield M.J."/>
        </authorList>
    </citation>
    <scope>NUCLEOTIDE SEQUENCE [LARGE SCALE GENOMIC DNA]</scope>
    <source>
        <strain evidence="6">CMW44962</strain>
    </source>
</reference>
<dbReference type="InterPro" id="IPR036249">
    <property type="entry name" value="Thioredoxin-like_sf"/>
</dbReference>
<evidence type="ECO:0000256" key="1">
    <source>
        <dbReference type="ARBA" id="ARBA00005568"/>
    </source>
</evidence>
<dbReference type="Proteomes" id="UP001138500">
    <property type="component" value="Unassembled WGS sequence"/>
</dbReference>
<dbReference type="Pfam" id="PF05768">
    <property type="entry name" value="Glrx-like"/>
    <property type="match status" value="1"/>
</dbReference>
<proteinExistence type="inferred from homology"/>
<reference evidence="6 7" key="2">
    <citation type="journal article" date="2021" name="Curr. Genet.">
        <title>Genetic response to nitrogen starvation in the aggressive Eucalyptus foliar pathogen Teratosphaeria destructans.</title>
        <authorList>
            <person name="Havenga M."/>
            <person name="Wingfield B.D."/>
            <person name="Wingfield M.J."/>
            <person name="Dreyer L.L."/>
            <person name="Roets F."/>
            <person name="Aylward J."/>
        </authorList>
    </citation>
    <scope>NUCLEOTIDE SEQUENCE [LARGE SCALE GENOMIC DNA]</scope>
    <source>
        <strain evidence="6">CMW44962</strain>
    </source>
</reference>
<evidence type="ECO:0000256" key="2">
    <source>
        <dbReference type="ARBA" id="ARBA00022723"/>
    </source>
</evidence>
<dbReference type="AlphaFoldDB" id="A0A9W7T1D3"/>
<dbReference type="OrthoDB" id="1621678at2759"/>
<keyword evidence="3 6" id="KW-0456">Lyase</keyword>
<keyword evidence="4" id="KW-0732">Signal</keyword>
<feature type="chain" id="PRO_5040717627" evidence="4">
    <location>
        <begin position="23"/>
        <end position="405"/>
    </location>
</feature>
<dbReference type="SUPFAM" id="SSF52833">
    <property type="entry name" value="Thioredoxin-like"/>
    <property type="match status" value="1"/>
</dbReference>
<name>A0A9W7T1D3_9PEZI</name>
<comment type="caution">
    <text evidence="6">The sequence shown here is derived from an EMBL/GenBank/DDBJ whole genome shotgun (WGS) entry which is preliminary data.</text>
</comment>
<dbReference type="GO" id="GO:0046872">
    <property type="term" value="F:metal ion binding"/>
    <property type="evidence" value="ECO:0007669"/>
    <property type="project" value="UniProtKB-KW"/>
</dbReference>
<dbReference type="InterPro" id="IPR015813">
    <property type="entry name" value="Pyrv/PenolPyrv_kinase-like_dom"/>
</dbReference>
<dbReference type="PANTHER" id="PTHR30502:SF0">
    <property type="entry name" value="PHOSPHOENOLPYRUVATE CARBOXYLASE FAMILY PROTEIN"/>
    <property type="match status" value="1"/>
</dbReference>
<evidence type="ECO:0000256" key="4">
    <source>
        <dbReference type="SAM" id="SignalP"/>
    </source>
</evidence>
<organism evidence="6 7">
    <name type="scientific">Teratosphaeria destructans</name>
    <dbReference type="NCBI Taxonomy" id="418781"/>
    <lineage>
        <taxon>Eukaryota</taxon>
        <taxon>Fungi</taxon>
        <taxon>Dikarya</taxon>
        <taxon>Ascomycota</taxon>
        <taxon>Pezizomycotina</taxon>
        <taxon>Dothideomycetes</taxon>
        <taxon>Dothideomycetidae</taxon>
        <taxon>Mycosphaerellales</taxon>
        <taxon>Teratosphaeriaceae</taxon>
        <taxon>Teratosphaeria</taxon>
    </lineage>
</organism>
<evidence type="ECO:0000313" key="7">
    <source>
        <dbReference type="Proteomes" id="UP001138500"/>
    </source>
</evidence>
<comment type="similarity">
    <text evidence="1">Belongs to the HpcH/HpaI aldolase family.</text>
</comment>
<dbReference type="InterPro" id="IPR040442">
    <property type="entry name" value="Pyrv_kinase-like_dom_sf"/>
</dbReference>
<dbReference type="Pfam" id="PF03328">
    <property type="entry name" value="HpcH_HpaI"/>
    <property type="match status" value="1"/>
</dbReference>
<feature type="signal peptide" evidence="4">
    <location>
        <begin position="1"/>
        <end position="22"/>
    </location>
</feature>
<dbReference type="SUPFAM" id="SSF51621">
    <property type="entry name" value="Phosphoenolpyruvate/pyruvate domain"/>
    <property type="match status" value="1"/>
</dbReference>